<evidence type="ECO:0000313" key="4">
    <source>
        <dbReference type="Proteomes" id="UP000325787"/>
    </source>
</evidence>
<protein>
    <submittedName>
        <fullName evidence="3">Alpha/beta fold hydrolase</fullName>
    </submittedName>
</protein>
<dbReference type="GO" id="GO:0016787">
    <property type="term" value="F:hydrolase activity"/>
    <property type="evidence" value="ECO:0007669"/>
    <property type="project" value="UniProtKB-KW"/>
</dbReference>
<dbReference type="Gene3D" id="3.40.50.1820">
    <property type="entry name" value="alpha/beta hydrolase"/>
    <property type="match status" value="1"/>
</dbReference>
<dbReference type="OrthoDB" id="2472181at2"/>
<feature type="compositionally biased region" description="Basic residues" evidence="1">
    <location>
        <begin position="1"/>
        <end position="10"/>
    </location>
</feature>
<evidence type="ECO:0000313" key="3">
    <source>
        <dbReference type="EMBL" id="QFZ21225.1"/>
    </source>
</evidence>
<dbReference type="SMART" id="SM00824">
    <property type="entry name" value="PKS_TE"/>
    <property type="match status" value="1"/>
</dbReference>
<dbReference type="AlphaFoldDB" id="A0A5Q0H5P7"/>
<reference evidence="4" key="1">
    <citation type="journal article" date="2021" name="Curr. Microbiol.">
        <title>Complete genome of nocamycin-producing strain Saccharothrix syringae NRRL B-16468 reveals the biosynthetic potential for secondary metabolites.</title>
        <authorList>
            <person name="Mo X."/>
            <person name="Yang S."/>
        </authorList>
    </citation>
    <scope>NUCLEOTIDE SEQUENCE [LARGE SCALE GENOMIC DNA]</scope>
    <source>
        <strain evidence="4">ATCC 51364 / DSM 43886 / JCM 6844 / KCTC 9398 / NBRC 14523 / NRRL B-16468 / INA 2240</strain>
    </source>
</reference>
<dbReference type="SUPFAM" id="SSF53474">
    <property type="entry name" value="alpha/beta-Hydrolases"/>
    <property type="match status" value="1"/>
</dbReference>
<dbReference type="InterPro" id="IPR029058">
    <property type="entry name" value="AB_hydrolase_fold"/>
</dbReference>
<feature type="domain" description="Thioesterase TesA-like" evidence="2">
    <location>
        <begin position="100"/>
        <end position="343"/>
    </location>
</feature>
<evidence type="ECO:0000256" key="1">
    <source>
        <dbReference type="SAM" id="MobiDB-lite"/>
    </source>
</evidence>
<sequence length="347" mass="37124">MAGRRVRRGRGSAGGGRAPGGAGGRVGARADGPGLPGRGGGWRPAAPAREDGRVDVSRTKALPAAEEFAWARQRRADIRAAGGILDLVLPLREGGDGPALFCAPPLVGAGWCYLALLPHLGTAHPVYALQSRGLRRPEPLPVDMAELARDFADRITETRPDGPYHLFGWSLGGNMAHAIAEELEGRGHEVGSLVIGDATPGLPDNISVADDNVWLLCDFVLREFGYQPVVEPDDPDPVGRMLEVVRGRPGLGLHEWPDRRVRALPRIIRNNIAVAQRHRPGRVRAPVLFLAATRTEDTTAAKLASWADHVAGPVDVVEVDCRHEHMLLPEPVARFGAAISARLGARP</sequence>
<dbReference type="EMBL" id="CP034550">
    <property type="protein sequence ID" value="QFZ21225.1"/>
    <property type="molecule type" value="Genomic_DNA"/>
</dbReference>
<dbReference type="Proteomes" id="UP000325787">
    <property type="component" value="Chromosome"/>
</dbReference>
<feature type="compositionally biased region" description="Gly residues" evidence="1">
    <location>
        <begin position="11"/>
        <end position="26"/>
    </location>
</feature>
<proteinExistence type="predicted"/>
<organism evidence="3 4">
    <name type="scientific">Saccharothrix syringae</name>
    <name type="common">Nocardiopsis syringae</name>
    <dbReference type="NCBI Taxonomy" id="103733"/>
    <lineage>
        <taxon>Bacteria</taxon>
        <taxon>Bacillati</taxon>
        <taxon>Actinomycetota</taxon>
        <taxon>Actinomycetes</taxon>
        <taxon>Pseudonocardiales</taxon>
        <taxon>Pseudonocardiaceae</taxon>
        <taxon>Saccharothrix</taxon>
    </lineage>
</organism>
<feature type="region of interest" description="Disordered" evidence="1">
    <location>
        <begin position="1"/>
        <end position="53"/>
    </location>
</feature>
<dbReference type="Pfam" id="PF00975">
    <property type="entry name" value="Thioesterase"/>
    <property type="match status" value="1"/>
</dbReference>
<keyword evidence="4" id="KW-1185">Reference proteome</keyword>
<dbReference type="InterPro" id="IPR020802">
    <property type="entry name" value="TesA-like"/>
</dbReference>
<gene>
    <name evidence="3" type="ORF">EKG83_30995</name>
</gene>
<dbReference type="InterPro" id="IPR001031">
    <property type="entry name" value="Thioesterase"/>
</dbReference>
<accession>A0A5Q0H5P7</accession>
<evidence type="ECO:0000259" key="2">
    <source>
        <dbReference type="SMART" id="SM00824"/>
    </source>
</evidence>
<keyword evidence="3" id="KW-0378">Hydrolase</keyword>
<dbReference type="KEGG" id="ssyi:EKG83_30995"/>
<name>A0A5Q0H5P7_SACSY</name>